<feature type="transmembrane region" description="Helical" evidence="1">
    <location>
        <begin position="12"/>
        <end position="31"/>
    </location>
</feature>
<feature type="transmembrane region" description="Helical" evidence="1">
    <location>
        <begin position="79"/>
        <end position="105"/>
    </location>
</feature>
<keyword evidence="3" id="KW-1185">Reference proteome</keyword>
<keyword evidence="1" id="KW-1133">Transmembrane helix</keyword>
<evidence type="ECO:0000313" key="2">
    <source>
        <dbReference type="EMBL" id="MDR6940815.1"/>
    </source>
</evidence>
<proteinExistence type="predicted"/>
<dbReference type="RefSeq" id="WP_310091875.1">
    <property type="nucleotide sequence ID" value="NZ_JAVDUU010000001.1"/>
</dbReference>
<comment type="caution">
    <text evidence="2">The sequence shown here is derived from an EMBL/GenBank/DDBJ whole genome shotgun (WGS) entry which is preliminary data.</text>
</comment>
<keyword evidence="1" id="KW-0812">Transmembrane</keyword>
<sequence>MKRLGILTLQYYRLLLLYNIAFTILALLILIFDKAAINTQIFLFAKVIGFIAAVSLHHFSAKENYFYFRNTGFGMKRMVINAFVIDITICALLITIFKILLYVAIKLKN</sequence>
<organism evidence="2 3">
    <name type="scientific">Mucilaginibacter pocheonensis</name>
    <dbReference type="NCBI Taxonomy" id="398050"/>
    <lineage>
        <taxon>Bacteria</taxon>
        <taxon>Pseudomonadati</taxon>
        <taxon>Bacteroidota</taxon>
        <taxon>Sphingobacteriia</taxon>
        <taxon>Sphingobacteriales</taxon>
        <taxon>Sphingobacteriaceae</taxon>
        <taxon>Mucilaginibacter</taxon>
    </lineage>
</organism>
<dbReference type="Proteomes" id="UP001247620">
    <property type="component" value="Unassembled WGS sequence"/>
</dbReference>
<feature type="transmembrane region" description="Helical" evidence="1">
    <location>
        <begin position="37"/>
        <end position="59"/>
    </location>
</feature>
<reference evidence="2 3" key="1">
    <citation type="submission" date="2023-07" db="EMBL/GenBank/DDBJ databases">
        <title>Sorghum-associated microbial communities from plants grown in Nebraska, USA.</title>
        <authorList>
            <person name="Schachtman D."/>
        </authorList>
    </citation>
    <scope>NUCLEOTIDE SEQUENCE [LARGE SCALE GENOMIC DNA]</scope>
    <source>
        <strain evidence="2 3">3262</strain>
    </source>
</reference>
<keyword evidence="1" id="KW-0472">Membrane</keyword>
<dbReference type="EMBL" id="JAVDUU010000001">
    <property type="protein sequence ID" value="MDR6940815.1"/>
    <property type="molecule type" value="Genomic_DNA"/>
</dbReference>
<evidence type="ECO:0000256" key="1">
    <source>
        <dbReference type="SAM" id="Phobius"/>
    </source>
</evidence>
<gene>
    <name evidence="2" type="ORF">J2W55_000643</name>
</gene>
<name>A0ABU1T7K3_9SPHI</name>
<evidence type="ECO:0000313" key="3">
    <source>
        <dbReference type="Proteomes" id="UP001247620"/>
    </source>
</evidence>
<protein>
    <submittedName>
        <fullName evidence="2">Uncharacterized protein</fullName>
    </submittedName>
</protein>
<accession>A0ABU1T7K3</accession>